<proteinExistence type="predicted"/>
<accession>A0A4U2YF85</accession>
<dbReference type="Proteomes" id="UP000307841">
    <property type="component" value="Unassembled WGS sequence"/>
</dbReference>
<protein>
    <submittedName>
        <fullName evidence="1">Uncharacterized protein</fullName>
    </submittedName>
</protein>
<evidence type="ECO:0000313" key="2">
    <source>
        <dbReference type="Proteomes" id="UP000307841"/>
    </source>
</evidence>
<name>A0A4U2YF85_9BACL</name>
<gene>
    <name evidence="1" type="ORF">E8L90_23715</name>
</gene>
<sequence>MTQNRIPSSVPLSIELLFNNEKLELMKVLCLMYAFSLQSKKRRKLSETLFYYCLVNFNLLKLFEANDEELRNCLAPSPNLYFRFQKKINGILINMLKVQFIDVKGDISNKLEDITVLITPIGKEFYQKQNSEFFLKLQEKYTNAFEKVSFSTNNIKVLKGVPQ</sequence>
<comment type="caution">
    <text evidence="1">The sequence shown here is derived from an EMBL/GenBank/DDBJ whole genome shotgun (WGS) entry which is preliminary data.</text>
</comment>
<evidence type="ECO:0000313" key="1">
    <source>
        <dbReference type="EMBL" id="TKI58151.1"/>
    </source>
</evidence>
<dbReference type="RefSeq" id="WP_137031597.1">
    <property type="nucleotide sequence ID" value="NZ_SZNK01000001.1"/>
</dbReference>
<organism evidence="1 2">
    <name type="scientific">Brevibacillus antibioticus</name>
    <dbReference type="NCBI Taxonomy" id="2570228"/>
    <lineage>
        <taxon>Bacteria</taxon>
        <taxon>Bacillati</taxon>
        <taxon>Bacillota</taxon>
        <taxon>Bacilli</taxon>
        <taxon>Bacillales</taxon>
        <taxon>Paenibacillaceae</taxon>
        <taxon>Brevibacillus</taxon>
    </lineage>
</organism>
<dbReference type="EMBL" id="SZNK01000001">
    <property type="protein sequence ID" value="TKI58151.1"/>
    <property type="molecule type" value="Genomic_DNA"/>
</dbReference>
<keyword evidence="2" id="KW-1185">Reference proteome</keyword>
<dbReference type="OrthoDB" id="2622472at2"/>
<reference evidence="1 2" key="1">
    <citation type="submission" date="2019-04" db="EMBL/GenBank/DDBJ databases">
        <title>Whole genome sequencing of Brevibacillus sp. TGS2-1.</title>
        <authorList>
            <person name="Choi A."/>
        </authorList>
    </citation>
    <scope>NUCLEOTIDE SEQUENCE [LARGE SCALE GENOMIC DNA]</scope>
    <source>
        <strain evidence="1 2">TGS2-1</strain>
    </source>
</reference>
<dbReference type="AlphaFoldDB" id="A0A4U2YF85"/>